<dbReference type="PANTHER" id="PTHR13202:SF0">
    <property type="entry name" value="SIGNAL PEPTIDASE COMPLEX SUBUNIT 1"/>
    <property type="match status" value="1"/>
</dbReference>
<evidence type="ECO:0000313" key="11">
    <source>
        <dbReference type="Proteomes" id="UP001344447"/>
    </source>
</evidence>
<dbReference type="GO" id="GO:0005787">
    <property type="term" value="C:signal peptidase complex"/>
    <property type="evidence" value="ECO:0007669"/>
    <property type="project" value="InterPro"/>
</dbReference>
<evidence type="ECO:0000256" key="4">
    <source>
        <dbReference type="ARBA" id="ARBA00022692"/>
    </source>
</evidence>
<comment type="similarity">
    <text evidence="2">Belongs to the SPCS1 family.</text>
</comment>
<evidence type="ECO:0000256" key="7">
    <source>
        <dbReference type="ARBA" id="ARBA00023136"/>
    </source>
</evidence>
<keyword evidence="4 9" id="KW-0812">Transmembrane</keyword>
<dbReference type="GO" id="GO:0006465">
    <property type="term" value="P:signal peptide processing"/>
    <property type="evidence" value="ECO:0007669"/>
    <property type="project" value="InterPro"/>
</dbReference>
<dbReference type="Pfam" id="PF06645">
    <property type="entry name" value="SPC12"/>
    <property type="match status" value="1"/>
</dbReference>
<protein>
    <recommendedName>
        <fullName evidence="3">Signal peptidase complex subunit 1</fullName>
    </recommendedName>
</protein>
<evidence type="ECO:0000256" key="3">
    <source>
        <dbReference type="ARBA" id="ARBA00017059"/>
    </source>
</evidence>
<evidence type="ECO:0000256" key="5">
    <source>
        <dbReference type="ARBA" id="ARBA00022824"/>
    </source>
</evidence>
<evidence type="ECO:0000256" key="9">
    <source>
        <dbReference type="SAM" id="Phobius"/>
    </source>
</evidence>
<feature type="transmembrane region" description="Helical" evidence="9">
    <location>
        <begin position="12"/>
        <end position="30"/>
    </location>
</feature>
<sequence length="83" mass="9576">MDFEGQKLAEYIYQYTIIAFGIVGWIIGFAKQDFSFTFYSVALGTFLSLILCLPNWKIYCQHPLSWQKPIVQSNPTTDKSKSK</sequence>
<keyword evidence="11" id="KW-1185">Reference proteome</keyword>
<comment type="subcellular location">
    <subcellularLocation>
        <location evidence="1">Endoplasmic reticulum membrane</location>
        <topology evidence="1">Multi-pass membrane protein</topology>
    </subcellularLocation>
</comment>
<comment type="caution">
    <text evidence="10">The sequence shown here is derived from an EMBL/GenBank/DDBJ whole genome shotgun (WGS) entry which is preliminary data.</text>
</comment>
<reference evidence="10 11" key="1">
    <citation type="submission" date="2023-11" db="EMBL/GenBank/DDBJ databases">
        <title>Dfirmibasis_genome.</title>
        <authorList>
            <person name="Edelbroek B."/>
            <person name="Kjellin J."/>
            <person name="Jerlstrom-Hultqvist J."/>
            <person name="Soderbom F."/>
        </authorList>
    </citation>
    <scope>NUCLEOTIDE SEQUENCE [LARGE SCALE GENOMIC DNA]</scope>
    <source>
        <strain evidence="10 11">TNS-C-14</strain>
    </source>
</reference>
<dbReference type="InterPro" id="IPR009542">
    <property type="entry name" value="Spc1/SPCS1"/>
</dbReference>
<dbReference type="AlphaFoldDB" id="A0AAN7U9Y8"/>
<evidence type="ECO:0000313" key="10">
    <source>
        <dbReference type="EMBL" id="KAK5583018.1"/>
    </source>
</evidence>
<dbReference type="EMBL" id="JAVFKY010000001">
    <property type="protein sequence ID" value="KAK5583018.1"/>
    <property type="molecule type" value="Genomic_DNA"/>
</dbReference>
<proteinExistence type="inferred from homology"/>
<organism evidence="10 11">
    <name type="scientific">Dictyostelium firmibasis</name>
    <dbReference type="NCBI Taxonomy" id="79012"/>
    <lineage>
        <taxon>Eukaryota</taxon>
        <taxon>Amoebozoa</taxon>
        <taxon>Evosea</taxon>
        <taxon>Eumycetozoa</taxon>
        <taxon>Dictyostelia</taxon>
        <taxon>Dictyosteliales</taxon>
        <taxon>Dictyosteliaceae</taxon>
        <taxon>Dictyostelium</taxon>
    </lineage>
</organism>
<dbReference type="PANTHER" id="PTHR13202">
    <property type="entry name" value="MICROSOMAL SIGNAL PEPTIDASE 12 KDA SUBUNIT"/>
    <property type="match status" value="1"/>
</dbReference>
<name>A0AAN7U9Y8_9MYCE</name>
<evidence type="ECO:0000256" key="1">
    <source>
        <dbReference type="ARBA" id="ARBA00004477"/>
    </source>
</evidence>
<feature type="transmembrane region" description="Helical" evidence="9">
    <location>
        <begin position="36"/>
        <end position="56"/>
    </location>
</feature>
<comment type="function">
    <text evidence="8">Component of the signal peptidase complex (SPC) which catalyzes the cleavage of N-terminal signal sequences from nascent proteins as they are translocated into the lumen of the endoplasmic reticulum. Dispensable for SPC enzymatic activity.</text>
</comment>
<evidence type="ECO:0000256" key="8">
    <source>
        <dbReference type="ARBA" id="ARBA00045204"/>
    </source>
</evidence>
<keyword evidence="5" id="KW-0256">Endoplasmic reticulum</keyword>
<accession>A0AAN7U9Y8</accession>
<gene>
    <name evidence="10" type="ORF">RB653_004608</name>
</gene>
<keyword evidence="6 9" id="KW-1133">Transmembrane helix</keyword>
<evidence type="ECO:0000256" key="2">
    <source>
        <dbReference type="ARBA" id="ARBA00005245"/>
    </source>
</evidence>
<dbReference type="GO" id="GO:0045047">
    <property type="term" value="P:protein targeting to ER"/>
    <property type="evidence" value="ECO:0007669"/>
    <property type="project" value="TreeGrafter"/>
</dbReference>
<evidence type="ECO:0000256" key="6">
    <source>
        <dbReference type="ARBA" id="ARBA00022989"/>
    </source>
</evidence>
<keyword evidence="7 9" id="KW-0472">Membrane</keyword>
<dbReference type="Proteomes" id="UP001344447">
    <property type="component" value="Unassembled WGS sequence"/>
</dbReference>